<keyword evidence="5" id="KW-0418">Kinase</keyword>
<dbReference type="CDD" id="cd00082">
    <property type="entry name" value="HisKA"/>
    <property type="match status" value="1"/>
</dbReference>
<dbReference type="InterPro" id="IPR036890">
    <property type="entry name" value="HATPase_C_sf"/>
</dbReference>
<evidence type="ECO:0000259" key="9">
    <source>
        <dbReference type="PROSITE" id="PS50113"/>
    </source>
</evidence>
<evidence type="ECO:0000259" key="8">
    <source>
        <dbReference type="PROSITE" id="PS50112"/>
    </source>
</evidence>
<evidence type="ECO:0000256" key="2">
    <source>
        <dbReference type="ARBA" id="ARBA00012438"/>
    </source>
</evidence>
<proteinExistence type="predicted"/>
<dbReference type="PROSITE" id="PS50112">
    <property type="entry name" value="PAS"/>
    <property type="match status" value="1"/>
</dbReference>
<dbReference type="PROSITE" id="PS50109">
    <property type="entry name" value="HIS_KIN"/>
    <property type="match status" value="1"/>
</dbReference>
<dbReference type="PRINTS" id="PR00344">
    <property type="entry name" value="BCTRLSENSOR"/>
</dbReference>
<reference evidence="11" key="1">
    <citation type="submission" date="2016-10" db="EMBL/GenBank/DDBJ databases">
        <authorList>
            <person name="Varghese N."/>
            <person name="Submissions S."/>
        </authorList>
    </citation>
    <scope>NUCLEOTIDE SEQUENCE [LARGE SCALE GENOMIC DNA]</scope>
    <source>
        <strain evidence="11">CGMCC 1.10119</strain>
    </source>
</reference>
<dbReference type="InterPro" id="IPR005467">
    <property type="entry name" value="His_kinase_dom"/>
</dbReference>
<sequence>MRDTGANESHQSDGSDRVVSLGDIPLHSTNLLSLLDEDGVIRYQSPSIARLCGFEQEDLVDVPCTECFHPDDRDAVFSAFENVVSSDEFVVEAVEYRHLKADGTYLWVESVASSNPTSNGYYVINTRDISERKHHQKELERANERLQEFASIVSHDLRNPLAVAQGYLELAEGDAPTEHHTKISNALDRMATLIDSLLMNARGETRGVEIEPVDVSRLAETCWQNVVSKDATLHTDFDRPLHADPLHLTQLLENLFRNAIEHGCDDVAIALGALDDGFYVEDDGSGIPKAERDRIFEPGYTSSVSGTGLGLSIVQQVVDSHQWNIRITESSSGGARFEITDAEFAQ</sequence>
<evidence type="ECO:0000313" key="10">
    <source>
        <dbReference type="EMBL" id="SDN09452.1"/>
    </source>
</evidence>
<evidence type="ECO:0000256" key="5">
    <source>
        <dbReference type="ARBA" id="ARBA00022777"/>
    </source>
</evidence>
<name>A0A1G9YKF5_9EURY</name>
<dbReference type="SMART" id="SM00091">
    <property type="entry name" value="PAS"/>
    <property type="match status" value="1"/>
</dbReference>
<dbReference type="InterPro" id="IPR000700">
    <property type="entry name" value="PAS-assoc_C"/>
</dbReference>
<dbReference type="SUPFAM" id="SSF55874">
    <property type="entry name" value="ATPase domain of HSP90 chaperone/DNA topoisomerase II/histidine kinase"/>
    <property type="match status" value="1"/>
</dbReference>
<dbReference type="OrthoDB" id="8127at2157"/>
<dbReference type="Pfam" id="PF00512">
    <property type="entry name" value="HisKA"/>
    <property type="match status" value="1"/>
</dbReference>
<dbReference type="EC" id="2.7.13.3" evidence="2"/>
<dbReference type="Gene3D" id="3.30.450.20">
    <property type="entry name" value="PAS domain"/>
    <property type="match status" value="1"/>
</dbReference>
<dbReference type="PANTHER" id="PTHR43711">
    <property type="entry name" value="TWO-COMPONENT HISTIDINE KINASE"/>
    <property type="match status" value="1"/>
</dbReference>
<dbReference type="CDD" id="cd00075">
    <property type="entry name" value="HATPase"/>
    <property type="match status" value="1"/>
</dbReference>
<dbReference type="AlphaFoldDB" id="A0A1G9YKF5"/>
<organism evidence="10 11">
    <name type="scientific">Halogranum gelatinilyticum</name>
    <dbReference type="NCBI Taxonomy" id="660521"/>
    <lineage>
        <taxon>Archaea</taxon>
        <taxon>Methanobacteriati</taxon>
        <taxon>Methanobacteriota</taxon>
        <taxon>Stenosarchaea group</taxon>
        <taxon>Halobacteria</taxon>
        <taxon>Halobacteriales</taxon>
        <taxon>Haloferacaceae</taxon>
    </lineage>
</organism>
<keyword evidence="3" id="KW-0597">Phosphoprotein</keyword>
<evidence type="ECO:0000259" key="7">
    <source>
        <dbReference type="PROSITE" id="PS50109"/>
    </source>
</evidence>
<dbReference type="SUPFAM" id="SSF55785">
    <property type="entry name" value="PYP-like sensor domain (PAS domain)"/>
    <property type="match status" value="1"/>
</dbReference>
<dbReference type="InterPro" id="IPR004358">
    <property type="entry name" value="Sig_transdc_His_kin-like_C"/>
</dbReference>
<dbReference type="InterPro" id="IPR003594">
    <property type="entry name" value="HATPase_dom"/>
</dbReference>
<dbReference type="Proteomes" id="UP000199451">
    <property type="component" value="Unassembled WGS sequence"/>
</dbReference>
<dbReference type="PANTHER" id="PTHR43711:SF1">
    <property type="entry name" value="HISTIDINE KINASE 1"/>
    <property type="match status" value="1"/>
</dbReference>
<dbReference type="Pfam" id="PF02518">
    <property type="entry name" value="HATPase_c"/>
    <property type="match status" value="1"/>
</dbReference>
<dbReference type="NCBIfam" id="TIGR00229">
    <property type="entry name" value="sensory_box"/>
    <property type="match status" value="1"/>
</dbReference>
<dbReference type="InterPro" id="IPR050736">
    <property type="entry name" value="Sensor_HK_Regulatory"/>
</dbReference>
<protein>
    <recommendedName>
        <fullName evidence="2">histidine kinase</fullName>
        <ecNumber evidence="2">2.7.13.3</ecNumber>
    </recommendedName>
</protein>
<dbReference type="Gene3D" id="3.30.565.10">
    <property type="entry name" value="Histidine kinase-like ATPase, C-terminal domain"/>
    <property type="match status" value="1"/>
</dbReference>
<dbReference type="STRING" id="660521.SAMN04487949_3345"/>
<dbReference type="InterPro" id="IPR000014">
    <property type="entry name" value="PAS"/>
</dbReference>
<dbReference type="PROSITE" id="PS50113">
    <property type="entry name" value="PAC"/>
    <property type="match status" value="1"/>
</dbReference>
<evidence type="ECO:0000256" key="6">
    <source>
        <dbReference type="ARBA" id="ARBA00023012"/>
    </source>
</evidence>
<comment type="catalytic activity">
    <reaction evidence="1">
        <text>ATP + protein L-histidine = ADP + protein N-phospho-L-histidine.</text>
        <dbReference type="EC" id="2.7.13.3"/>
    </reaction>
</comment>
<evidence type="ECO:0000256" key="4">
    <source>
        <dbReference type="ARBA" id="ARBA00022679"/>
    </source>
</evidence>
<keyword evidence="11" id="KW-1185">Reference proteome</keyword>
<dbReference type="GO" id="GO:0000155">
    <property type="term" value="F:phosphorelay sensor kinase activity"/>
    <property type="evidence" value="ECO:0007669"/>
    <property type="project" value="InterPro"/>
</dbReference>
<keyword evidence="6" id="KW-0902">Two-component regulatory system</keyword>
<feature type="domain" description="PAC" evidence="9">
    <location>
        <begin position="92"/>
        <end position="141"/>
    </location>
</feature>
<dbReference type="CDD" id="cd00130">
    <property type="entry name" value="PAS"/>
    <property type="match status" value="1"/>
</dbReference>
<dbReference type="Gene3D" id="1.10.287.130">
    <property type="match status" value="1"/>
</dbReference>
<evidence type="ECO:0000256" key="1">
    <source>
        <dbReference type="ARBA" id="ARBA00000085"/>
    </source>
</evidence>
<dbReference type="InterPro" id="IPR003661">
    <property type="entry name" value="HisK_dim/P_dom"/>
</dbReference>
<keyword evidence="4" id="KW-0808">Transferase</keyword>
<dbReference type="InterPro" id="IPR036097">
    <property type="entry name" value="HisK_dim/P_sf"/>
</dbReference>
<dbReference type="RefSeq" id="WP_089699298.1">
    <property type="nucleotide sequence ID" value="NZ_FNHL01000005.1"/>
</dbReference>
<dbReference type="SMART" id="SM00387">
    <property type="entry name" value="HATPase_c"/>
    <property type="match status" value="1"/>
</dbReference>
<dbReference type="SUPFAM" id="SSF47384">
    <property type="entry name" value="Homodimeric domain of signal transducing histidine kinase"/>
    <property type="match status" value="1"/>
</dbReference>
<dbReference type="InterPro" id="IPR013655">
    <property type="entry name" value="PAS_fold_3"/>
</dbReference>
<accession>A0A1G9YKF5</accession>
<gene>
    <name evidence="10" type="ORF">SAMN04487949_3345</name>
</gene>
<evidence type="ECO:0000256" key="3">
    <source>
        <dbReference type="ARBA" id="ARBA00022553"/>
    </source>
</evidence>
<feature type="domain" description="Histidine kinase" evidence="7">
    <location>
        <begin position="152"/>
        <end position="340"/>
    </location>
</feature>
<evidence type="ECO:0000313" key="11">
    <source>
        <dbReference type="Proteomes" id="UP000199451"/>
    </source>
</evidence>
<dbReference type="InterPro" id="IPR035965">
    <property type="entry name" value="PAS-like_dom_sf"/>
</dbReference>
<dbReference type="EMBL" id="FNHL01000005">
    <property type="protein sequence ID" value="SDN09452.1"/>
    <property type="molecule type" value="Genomic_DNA"/>
</dbReference>
<dbReference type="Pfam" id="PF08447">
    <property type="entry name" value="PAS_3"/>
    <property type="match status" value="1"/>
</dbReference>
<dbReference type="SMART" id="SM00388">
    <property type="entry name" value="HisKA"/>
    <property type="match status" value="1"/>
</dbReference>
<feature type="domain" description="PAS" evidence="8">
    <location>
        <begin position="34"/>
        <end position="87"/>
    </location>
</feature>